<comment type="caution">
    <text evidence="5">The sequence shown here is derived from an EMBL/GenBank/DDBJ whole genome shotgun (WGS) entry which is preliminary data.</text>
</comment>
<feature type="domain" description="Malonyl-CoA:ACP transacylase (MAT)" evidence="4">
    <location>
        <begin position="68"/>
        <end position="339"/>
    </location>
</feature>
<evidence type="ECO:0000259" key="4">
    <source>
        <dbReference type="SMART" id="SM00827"/>
    </source>
</evidence>
<evidence type="ECO:0000313" key="5">
    <source>
        <dbReference type="EMBL" id="KAF4512793.1"/>
    </source>
</evidence>
<dbReference type="SUPFAM" id="SSF55048">
    <property type="entry name" value="Probable ACP-binding domain of malonyl-CoA ACP transacylase"/>
    <property type="match status" value="1"/>
</dbReference>
<dbReference type="InterPro" id="IPR050091">
    <property type="entry name" value="PKS_NRPS_Biosynth_Enz"/>
</dbReference>
<name>A0A8H4V9D7_9HYPO</name>
<dbReference type="OrthoDB" id="329835at2759"/>
<accession>A0A8H4V9D7</accession>
<dbReference type="InterPro" id="IPR001227">
    <property type="entry name" value="Ac_transferase_dom_sf"/>
</dbReference>
<keyword evidence="2" id="KW-0597">Phosphoprotein</keyword>
<dbReference type="InterPro" id="IPR014043">
    <property type="entry name" value="Acyl_transferase_dom"/>
</dbReference>
<dbReference type="SUPFAM" id="SSF52151">
    <property type="entry name" value="FabD/lysophospholipase-like"/>
    <property type="match status" value="1"/>
</dbReference>
<sequence length="401" mass="42710">MLAELQSSIQEAGPESFSVAAMGTTADQLVYTALKQTPLRTLMPSTPVPSKPAAAAEGSASSPNKPKLAIIGMSGRFPSVLPVMRSEERDIGVFPPTAVQLASVCLQMALCKTWASWNVAPSAVVGHSLGEYAALNAAGVLSDADTIYLVGKRADLLQEKCTRDTHAMLVVKGSVDDMAGALRGVEYETACINSPVETVLAGSNEHVAKLMRLLVDSGKKCTLLKVPYAFHSSQIDPILDDFRRIARGVTFSKAKMPILCPLNGDVVTAGNGDFGPDYLARHSRAPVNMLKALEAARSSNMATDQTTMLEIGPHPAVSGMVRAVLGPQVGNLCSLQRGRSVWPVLGGAVKSLYTAGADIRWAEYHRDLRIRHELQRRDGPGQGGLYEPRMGLVPDLRAAGL</sequence>
<dbReference type="InterPro" id="IPR016035">
    <property type="entry name" value="Acyl_Trfase/lysoPLipase"/>
</dbReference>
<dbReference type="SMART" id="SM00827">
    <property type="entry name" value="PKS_AT"/>
    <property type="match status" value="1"/>
</dbReference>
<keyword evidence="6" id="KW-1185">Reference proteome</keyword>
<keyword evidence="1" id="KW-0596">Phosphopantetheine</keyword>
<dbReference type="PANTHER" id="PTHR43775">
    <property type="entry name" value="FATTY ACID SYNTHASE"/>
    <property type="match status" value="1"/>
</dbReference>
<evidence type="ECO:0000256" key="2">
    <source>
        <dbReference type="ARBA" id="ARBA00022553"/>
    </source>
</evidence>
<dbReference type="GO" id="GO:0044550">
    <property type="term" value="P:secondary metabolite biosynthetic process"/>
    <property type="evidence" value="ECO:0007669"/>
    <property type="project" value="TreeGrafter"/>
</dbReference>
<dbReference type="Proteomes" id="UP000557566">
    <property type="component" value="Unassembled WGS sequence"/>
</dbReference>
<gene>
    <name evidence="5" type="ORF">G6O67_000131</name>
</gene>
<dbReference type="Gene3D" id="3.40.366.10">
    <property type="entry name" value="Malonyl-Coenzyme A Acyl Carrier Protein, domain 2"/>
    <property type="match status" value="1"/>
</dbReference>
<protein>
    <recommendedName>
        <fullName evidence="4">Malonyl-CoA:ACP transacylase (MAT) domain-containing protein</fullName>
    </recommendedName>
</protein>
<dbReference type="GO" id="GO:0006633">
    <property type="term" value="P:fatty acid biosynthetic process"/>
    <property type="evidence" value="ECO:0007669"/>
    <property type="project" value="TreeGrafter"/>
</dbReference>
<dbReference type="GO" id="GO:0004312">
    <property type="term" value="F:fatty acid synthase activity"/>
    <property type="evidence" value="ECO:0007669"/>
    <property type="project" value="TreeGrafter"/>
</dbReference>
<dbReference type="Pfam" id="PF00698">
    <property type="entry name" value="Acyl_transf_1"/>
    <property type="match status" value="1"/>
</dbReference>
<reference evidence="5 6" key="1">
    <citation type="journal article" date="2020" name="Genome Biol. Evol.">
        <title>A new high-quality draft genome assembly of the Chinese cordyceps Ophiocordyceps sinensis.</title>
        <authorList>
            <person name="Shu R."/>
            <person name="Zhang J."/>
            <person name="Meng Q."/>
            <person name="Zhang H."/>
            <person name="Zhou G."/>
            <person name="Li M."/>
            <person name="Wu P."/>
            <person name="Zhao Y."/>
            <person name="Chen C."/>
            <person name="Qin Q."/>
        </authorList>
    </citation>
    <scope>NUCLEOTIDE SEQUENCE [LARGE SCALE GENOMIC DNA]</scope>
    <source>
        <strain evidence="5 6">IOZ07</strain>
    </source>
</reference>
<evidence type="ECO:0000313" key="6">
    <source>
        <dbReference type="Proteomes" id="UP000557566"/>
    </source>
</evidence>
<organism evidence="5 6">
    <name type="scientific">Ophiocordyceps sinensis</name>
    <dbReference type="NCBI Taxonomy" id="72228"/>
    <lineage>
        <taxon>Eukaryota</taxon>
        <taxon>Fungi</taxon>
        <taxon>Dikarya</taxon>
        <taxon>Ascomycota</taxon>
        <taxon>Pezizomycotina</taxon>
        <taxon>Sordariomycetes</taxon>
        <taxon>Hypocreomycetidae</taxon>
        <taxon>Hypocreales</taxon>
        <taxon>Ophiocordycipitaceae</taxon>
        <taxon>Ophiocordyceps</taxon>
    </lineage>
</organism>
<evidence type="ECO:0000256" key="3">
    <source>
        <dbReference type="SAM" id="MobiDB-lite"/>
    </source>
</evidence>
<evidence type="ECO:0000256" key="1">
    <source>
        <dbReference type="ARBA" id="ARBA00022450"/>
    </source>
</evidence>
<feature type="region of interest" description="Disordered" evidence="3">
    <location>
        <begin position="41"/>
        <end position="63"/>
    </location>
</feature>
<dbReference type="EMBL" id="JAAVMX010000001">
    <property type="protein sequence ID" value="KAF4512793.1"/>
    <property type="molecule type" value="Genomic_DNA"/>
</dbReference>
<feature type="compositionally biased region" description="Low complexity" evidence="3">
    <location>
        <begin position="51"/>
        <end position="63"/>
    </location>
</feature>
<dbReference type="InterPro" id="IPR016036">
    <property type="entry name" value="Malonyl_transacylase_ACP-bd"/>
</dbReference>
<proteinExistence type="predicted"/>
<dbReference type="PANTHER" id="PTHR43775:SF40">
    <property type="entry name" value="NORSOLORINIC ACID SYNTHASE STCA"/>
    <property type="match status" value="1"/>
</dbReference>
<dbReference type="AlphaFoldDB" id="A0A8H4V9D7"/>